<dbReference type="InterPro" id="IPR037066">
    <property type="entry name" value="Plug_dom_sf"/>
</dbReference>
<reference evidence="18 19" key="1">
    <citation type="journal article" date="2011" name="EMBO J.">
        <title>Structural diversity of bacterial flagellar motors.</title>
        <authorList>
            <person name="Chen S."/>
            <person name="Beeby M."/>
            <person name="Murphy G.E."/>
            <person name="Leadbetter J.R."/>
            <person name="Hendrixson D.R."/>
            <person name="Briegel A."/>
            <person name="Li Z."/>
            <person name="Shi J."/>
            <person name="Tocheva E.I."/>
            <person name="Muller A."/>
            <person name="Dobro M.J."/>
            <person name="Jensen G.J."/>
        </authorList>
    </citation>
    <scope>NUCLEOTIDE SEQUENCE [LARGE SCALE GENOMIC DNA]</scope>
    <source>
        <strain evidence="18 19">DSM 6540</strain>
    </source>
</reference>
<dbReference type="SUPFAM" id="SSF56935">
    <property type="entry name" value="Porins"/>
    <property type="match status" value="1"/>
</dbReference>
<evidence type="ECO:0000256" key="1">
    <source>
        <dbReference type="ARBA" id="ARBA00004571"/>
    </source>
</evidence>
<evidence type="ECO:0000256" key="13">
    <source>
        <dbReference type="PROSITE-ProRule" id="PRU01360"/>
    </source>
</evidence>
<feature type="chain" id="PRO_5003360092" evidence="15">
    <location>
        <begin position="30"/>
        <end position="725"/>
    </location>
</feature>
<evidence type="ECO:0000256" key="8">
    <source>
        <dbReference type="ARBA" id="ARBA00023004"/>
    </source>
</evidence>
<keyword evidence="12 13" id="KW-0998">Cell outer membrane</keyword>
<proteinExistence type="inferred from homology"/>
<keyword evidence="19" id="KW-1185">Reference proteome</keyword>
<evidence type="ECO:0000256" key="7">
    <source>
        <dbReference type="ARBA" id="ARBA00022729"/>
    </source>
</evidence>
<evidence type="ECO:0000256" key="11">
    <source>
        <dbReference type="ARBA" id="ARBA00023136"/>
    </source>
</evidence>
<evidence type="ECO:0000259" key="16">
    <source>
        <dbReference type="Pfam" id="PF00593"/>
    </source>
</evidence>
<dbReference type="AlphaFoldDB" id="F7NFE5"/>
<dbReference type="Pfam" id="PF07715">
    <property type="entry name" value="Plug"/>
    <property type="match status" value="1"/>
</dbReference>
<evidence type="ECO:0000256" key="2">
    <source>
        <dbReference type="ARBA" id="ARBA00009810"/>
    </source>
</evidence>
<dbReference type="EMBL" id="AFGF01000024">
    <property type="protein sequence ID" value="EGO65270.1"/>
    <property type="molecule type" value="Genomic_DNA"/>
</dbReference>
<evidence type="ECO:0000256" key="9">
    <source>
        <dbReference type="ARBA" id="ARBA00023065"/>
    </source>
</evidence>
<keyword evidence="4 13" id="KW-1134">Transmembrane beta strand</keyword>
<organism evidence="18 19">
    <name type="scientific">Acetonema longum DSM 6540</name>
    <dbReference type="NCBI Taxonomy" id="1009370"/>
    <lineage>
        <taxon>Bacteria</taxon>
        <taxon>Bacillati</taxon>
        <taxon>Bacillota</taxon>
        <taxon>Negativicutes</taxon>
        <taxon>Acetonemataceae</taxon>
        <taxon>Acetonema</taxon>
    </lineage>
</organism>
<dbReference type="STRING" id="1009370.ALO_03861"/>
<dbReference type="PANTHER" id="PTHR32552">
    <property type="entry name" value="FERRICHROME IRON RECEPTOR-RELATED"/>
    <property type="match status" value="1"/>
</dbReference>
<dbReference type="FunFam" id="2.170.130.10:FF:000001">
    <property type="entry name" value="Catecholate siderophore TonB-dependent receptor"/>
    <property type="match status" value="1"/>
</dbReference>
<evidence type="ECO:0000256" key="12">
    <source>
        <dbReference type="ARBA" id="ARBA00023237"/>
    </source>
</evidence>
<evidence type="ECO:0000256" key="15">
    <source>
        <dbReference type="SAM" id="SignalP"/>
    </source>
</evidence>
<dbReference type="RefSeq" id="WP_004093032.1">
    <property type="nucleotide sequence ID" value="NZ_AFGF01000024.1"/>
</dbReference>
<dbReference type="OrthoDB" id="1673996at2"/>
<dbReference type="Proteomes" id="UP000003240">
    <property type="component" value="Unassembled WGS sequence"/>
</dbReference>
<accession>F7NFE5</accession>
<keyword evidence="10 14" id="KW-0798">TonB box</keyword>
<keyword evidence="5" id="KW-0410">Iron transport</keyword>
<keyword evidence="3 13" id="KW-0813">Transport</keyword>
<dbReference type="GO" id="GO:0009279">
    <property type="term" value="C:cell outer membrane"/>
    <property type="evidence" value="ECO:0007669"/>
    <property type="project" value="UniProtKB-SubCell"/>
</dbReference>
<dbReference type="GO" id="GO:0015344">
    <property type="term" value="F:siderophore uptake transmembrane transporter activity"/>
    <property type="evidence" value="ECO:0007669"/>
    <property type="project" value="TreeGrafter"/>
</dbReference>
<evidence type="ECO:0000256" key="5">
    <source>
        <dbReference type="ARBA" id="ARBA00022496"/>
    </source>
</evidence>
<keyword evidence="18" id="KW-0675">Receptor</keyword>
<dbReference type="Gene3D" id="2.170.130.10">
    <property type="entry name" value="TonB-dependent receptor, plug domain"/>
    <property type="match status" value="1"/>
</dbReference>
<dbReference type="GO" id="GO:0038023">
    <property type="term" value="F:signaling receptor activity"/>
    <property type="evidence" value="ECO:0007669"/>
    <property type="project" value="InterPro"/>
</dbReference>
<dbReference type="CDD" id="cd01347">
    <property type="entry name" value="ligand_gated_channel"/>
    <property type="match status" value="1"/>
</dbReference>
<evidence type="ECO:0000259" key="17">
    <source>
        <dbReference type="Pfam" id="PF07715"/>
    </source>
</evidence>
<dbReference type="InterPro" id="IPR000531">
    <property type="entry name" value="Beta-barrel_TonB"/>
</dbReference>
<name>F7NFE5_9FIRM</name>
<comment type="similarity">
    <text evidence="2 13 14">Belongs to the TonB-dependent receptor family.</text>
</comment>
<dbReference type="PROSITE" id="PS52016">
    <property type="entry name" value="TONB_DEPENDENT_REC_3"/>
    <property type="match status" value="1"/>
</dbReference>
<evidence type="ECO:0000256" key="14">
    <source>
        <dbReference type="RuleBase" id="RU003357"/>
    </source>
</evidence>
<dbReference type="Pfam" id="PF00593">
    <property type="entry name" value="TonB_dep_Rec_b-barrel"/>
    <property type="match status" value="1"/>
</dbReference>
<keyword evidence="9" id="KW-0406">Ion transport</keyword>
<sequence length="725" mass="80014">MKKTLSPAKKRLLYALIGSSLFWQYPVYAAEEAGQPPSEEAAREAAAADDAAQGEYVLEDVEVTAAKDTGYVAKRSSISTKTDTPLNETAQSISVVTQKQMEARAVQNLDEAIAYTPGITSTTYGKDARGYSYALIRGLSSGNYSTFTDGLRNPVGSFATVSTDTYAFDRIEILRGPASILYGANAPGGLFNQVTKQPTEQELHEIQIQVGNNATKSIALDIGGTARADGQLLFRLTARTQEQDLEQDYSSGKSVFIAPALTWKPDDDTKLTILATYQKNDVKGSSTGTRQIFSSDHPLYGYPSTIFIGEPDYDRFEREQKQIGYIFEHQFNNVWSVTQTARHSDIDIQYQYLDIGDSGLSSDGRTLDRKAYAMPETLSADTIDTHFQAKWSNGAWSHTTLLGFDYQRRNFDSRWLTGPGPSLDLVSLNYGQAVPTPDVPFYSQLSHMRQRGLYLQDQAKLGNRWVFLAGGRRDWYEDDRDSESIKQTANTGRAGIVYHATDELSPYISYTESFEPQSGADRYGKAFVPTTGTQHELGVQYEPTGGNARFTAAVFDLRQQNVLTADPLNETFPSQPEYNVQTGEVTSKGLELEANLTPVKGLNIIAAYTLLDNKTTKSTVATDIGKHTAGVARHVAAFWTDYTIQEGKAKGLGFGGGVRYIGSRYNSANTAKHPGVVVTDAMVHYDLDEWRLALNVRNLFDKFYDVGNGYAGEGRTVLLTATHRW</sequence>
<dbReference type="InterPro" id="IPR036942">
    <property type="entry name" value="Beta-barrel_TonB_sf"/>
</dbReference>
<evidence type="ECO:0000256" key="6">
    <source>
        <dbReference type="ARBA" id="ARBA00022692"/>
    </source>
</evidence>
<dbReference type="InterPro" id="IPR012910">
    <property type="entry name" value="Plug_dom"/>
</dbReference>
<keyword evidence="8" id="KW-0408">Iron</keyword>
<dbReference type="FunFam" id="2.40.170.20:FF:000005">
    <property type="entry name" value="TonB-dependent siderophore receptor"/>
    <property type="match status" value="1"/>
</dbReference>
<protein>
    <submittedName>
        <fullName evidence="18">TonB-dependent siderophore receptor</fullName>
    </submittedName>
</protein>
<keyword evidence="7 15" id="KW-0732">Signal</keyword>
<dbReference type="GO" id="GO:0015891">
    <property type="term" value="P:siderophore transport"/>
    <property type="evidence" value="ECO:0007669"/>
    <property type="project" value="InterPro"/>
</dbReference>
<evidence type="ECO:0000313" key="19">
    <source>
        <dbReference type="Proteomes" id="UP000003240"/>
    </source>
</evidence>
<dbReference type="InterPro" id="IPR010105">
    <property type="entry name" value="TonB_sidphr_rcpt"/>
</dbReference>
<feature type="domain" description="TonB-dependent receptor plug" evidence="17">
    <location>
        <begin position="86"/>
        <end position="189"/>
    </location>
</feature>
<dbReference type="PANTHER" id="PTHR32552:SF68">
    <property type="entry name" value="FERRICHROME OUTER MEMBRANE TRANSPORTER_PHAGE RECEPTOR"/>
    <property type="match status" value="1"/>
</dbReference>
<dbReference type="InterPro" id="IPR039426">
    <property type="entry name" value="TonB-dep_rcpt-like"/>
</dbReference>
<evidence type="ECO:0000256" key="3">
    <source>
        <dbReference type="ARBA" id="ARBA00022448"/>
    </source>
</evidence>
<dbReference type="Gene3D" id="2.40.170.20">
    <property type="entry name" value="TonB-dependent receptor, beta-barrel domain"/>
    <property type="match status" value="1"/>
</dbReference>
<dbReference type="NCBIfam" id="TIGR01783">
    <property type="entry name" value="TonB-siderophor"/>
    <property type="match status" value="1"/>
</dbReference>
<feature type="domain" description="TonB-dependent receptor-like beta-barrel" evidence="16">
    <location>
        <begin position="263"/>
        <end position="699"/>
    </location>
</feature>
<evidence type="ECO:0000313" key="18">
    <source>
        <dbReference type="EMBL" id="EGO65270.1"/>
    </source>
</evidence>
<keyword evidence="6 13" id="KW-0812">Transmembrane</keyword>
<gene>
    <name evidence="18" type="ORF">ALO_03861</name>
</gene>
<keyword evidence="11 13" id="KW-0472">Membrane</keyword>
<comment type="subcellular location">
    <subcellularLocation>
        <location evidence="1 13">Cell outer membrane</location>
        <topology evidence="1 13">Multi-pass membrane protein</topology>
    </subcellularLocation>
</comment>
<evidence type="ECO:0000256" key="4">
    <source>
        <dbReference type="ARBA" id="ARBA00022452"/>
    </source>
</evidence>
<dbReference type="eggNOG" id="COG4774">
    <property type="taxonomic scope" value="Bacteria"/>
</dbReference>
<evidence type="ECO:0000256" key="10">
    <source>
        <dbReference type="ARBA" id="ARBA00023077"/>
    </source>
</evidence>
<feature type="signal peptide" evidence="15">
    <location>
        <begin position="1"/>
        <end position="29"/>
    </location>
</feature>
<comment type="caution">
    <text evidence="18">The sequence shown here is derived from an EMBL/GenBank/DDBJ whole genome shotgun (WGS) entry which is preliminary data.</text>
</comment>